<feature type="transmembrane region" description="Helical" evidence="2">
    <location>
        <begin position="44"/>
        <end position="63"/>
    </location>
</feature>
<feature type="compositionally biased region" description="Basic and acidic residues" evidence="1">
    <location>
        <begin position="276"/>
        <end position="302"/>
    </location>
</feature>
<proteinExistence type="predicted"/>
<dbReference type="Proteomes" id="UP000565711">
    <property type="component" value="Unassembled WGS sequence"/>
</dbReference>
<dbReference type="AlphaFoldDB" id="A0A846Y0Y9"/>
<evidence type="ECO:0000313" key="5">
    <source>
        <dbReference type="Proteomes" id="UP000565711"/>
    </source>
</evidence>
<evidence type="ECO:0000256" key="2">
    <source>
        <dbReference type="SAM" id="Phobius"/>
    </source>
</evidence>
<feature type="region of interest" description="Disordered" evidence="1">
    <location>
        <begin position="159"/>
        <end position="179"/>
    </location>
</feature>
<feature type="compositionally biased region" description="Polar residues" evidence="1">
    <location>
        <begin position="348"/>
        <end position="359"/>
    </location>
</feature>
<feature type="compositionally biased region" description="Polar residues" evidence="1">
    <location>
        <begin position="314"/>
        <end position="329"/>
    </location>
</feature>
<name>A0A846Y0Y9_9NOCA</name>
<dbReference type="Pfam" id="PF20570">
    <property type="entry name" value="DUF6779"/>
    <property type="match status" value="1"/>
</dbReference>
<keyword evidence="2" id="KW-0812">Transmembrane</keyword>
<feature type="domain" description="DUF6779" evidence="3">
    <location>
        <begin position="46"/>
        <end position="152"/>
    </location>
</feature>
<dbReference type="RefSeq" id="WP_157102789.1">
    <property type="nucleotide sequence ID" value="NZ_JAAXOP010000003.1"/>
</dbReference>
<evidence type="ECO:0000256" key="1">
    <source>
        <dbReference type="SAM" id="MobiDB-lite"/>
    </source>
</evidence>
<gene>
    <name evidence="4" type="ORF">HGA08_08415</name>
</gene>
<feature type="transmembrane region" description="Helical" evidence="2">
    <location>
        <begin position="20"/>
        <end position="38"/>
    </location>
</feature>
<organism evidence="4 5">
    <name type="scientific">Nocardia vermiculata</name>
    <dbReference type="NCBI Taxonomy" id="257274"/>
    <lineage>
        <taxon>Bacteria</taxon>
        <taxon>Bacillati</taxon>
        <taxon>Actinomycetota</taxon>
        <taxon>Actinomycetes</taxon>
        <taxon>Mycobacteriales</taxon>
        <taxon>Nocardiaceae</taxon>
        <taxon>Nocardia</taxon>
    </lineage>
</organism>
<reference evidence="4 5" key="1">
    <citation type="submission" date="2020-04" db="EMBL/GenBank/DDBJ databases">
        <title>MicrobeNet Type strains.</title>
        <authorList>
            <person name="Nicholson A.C."/>
        </authorList>
    </citation>
    <scope>NUCLEOTIDE SEQUENCE [LARGE SCALE GENOMIC DNA]</scope>
    <source>
        <strain evidence="4 5">JCM 12354</strain>
    </source>
</reference>
<dbReference type="InterPro" id="IPR046706">
    <property type="entry name" value="DUF6779"/>
</dbReference>
<keyword evidence="5" id="KW-1185">Reference proteome</keyword>
<accession>A0A846Y0Y9</accession>
<evidence type="ECO:0000313" key="4">
    <source>
        <dbReference type="EMBL" id="NKY50229.1"/>
    </source>
</evidence>
<evidence type="ECO:0000259" key="3">
    <source>
        <dbReference type="Pfam" id="PF20570"/>
    </source>
</evidence>
<keyword evidence="2" id="KW-0472">Membrane</keyword>
<sequence>MVSPSRSSASPRQRDNAGRIVAGVLILLGLIASVFLIFSDSVQLVRVGLVAALWAAAVAAFAATRYRRDAAVDQAKARDLHKVYELQLEREITARREYELGVEARVREEVGAEAAEMAALRTELSVLRQSLQRLFDGELPVDRPALHAEVVRVQELTRAATANGSSQETDDWDPWNAPPVQLHVVSPVFDPGHESPAFASPYDDPVTAETAVVTDSDVNEADQQSKDAEQAKKAAEPSKKATDQTQGPADQKKSPGGQAKHPGGQAKVSGDGARNAGERAEVSAEQGKDATAKSKAASEAEKNSVTPPAAQRSDPASETETSKTAPSTEKTPEPVTRVEFPKPPATAKSETPVGTANSQGRRHVDSTESTPGRKLTVAEIMANLRSEQGAK</sequence>
<feature type="compositionally biased region" description="Basic and acidic residues" evidence="1">
    <location>
        <begin position="223"/>
        <end position="242"/>
    </location>
</feature>
<protein>
    <recommendedName>
        <fullName evidence="3">DUF6779 domain-containing protein</fullName>
    </recommendedName>
</protein>
<feature type="region of interest" description="Disordered" evidence="1">
    <location>
        <begin position="217"/>
        <end position="377"/>
    </location>
</feature>
<keyword evidence="2" id="KW-1133">Transmembrane helix</keyword>
<dbReference type="EMBL" id="JAAXOP010000003">
    <property type="protein sequence ID" value="NKY50229.1"/>
    <property type="molecule type" value="Genomic_DNA"/>
</dbReference>
<comment type="caution">
    <text evidence="4">The sequence shown here is derived from an EMBL/GenBank/DDBJ whole genome shotgun (WGS) entry which is preliminary data.</text>
</comment>